<organism evidence="2 3">
    <name type="scientific">Halopseudomonas litoralis</name>
    <dbReference type="NCBI Taxonomy" id="797277"/>
    <lineage>
        <taxon>Bacteria</taxon>
        <taxon>Pseudomonadati</taxon>
        <taxon>Pseudomonadota</taxon>
        <taxon>Gammaproteobacteria</taxon>
        <taxon>Pseudomonadales</taxon>
        <taxon>Pseudomonadaceae</taxon>
        <taxon>Halopseudomonas</taxon>
    </lineage>
</organism>
<dbReference type="PANTHER" id="PTHR30087:SF0">
    <property type="entry name" value="INNER MEMBRANE PROTEIN"/>
    <property type="match status" value="1"/>
</dbReference>
<dbReference type="STRING" id="797277.SAMN05216198_3267"/>
<evidence type="ECO:0000259" key="1">
    <source>
        <dbReference type="Pfam" id="PF08349"/>
    </source>
</evidence>
<evidence type="ECO:0000313" key="3">
    <source>
        <dbReference type="Proteomes" id="UP000243426"/>
    </source>
</evidence>
<dbReference type="Proteomes" id="UP000243426">
    <property type="component" value="Chromosome I"/>
</dbReference>
<feature type="domain" description="DUF1722" evidence="1">
    <location>
        <begin position="116"/>
        <end position="231"/>
    </location>
</feature>
<dbReference type="PANTHER" id="PTHR30087">
    <property type="entry name" value="INNER MEMBRANE PROTEIN"/>
    <property type="match status" value="1"/>
</dbReference>
<dbReference type="OrthoDB" id="495783at2"/>
<gene>
    <name evidence="2" type="ORF">SAMN05216198_3267</name>
</gene>
<keyword evidence="3" id="KW-1185">Reference proteome</keyword>
<sequence>MSASVVVQVGISVTRSDSSIAETLAKHLELAHGQELRASLKNISGLILPPENCLDIDVAELASTRPDLPTEEEHRLADPLRLDHFLMRVHAYAGWQRLNASGLSRGALVGFHSRYKYQLMASSPRAYRELGHRLGQSADEPLEPFAKAYFSALMQALGTLPTPGLHTNVLMHIGGYFRRHLDSAARQQLEISILHYRRGIVPLTTPLCLLRYHLSRHPDPYLSNQVYLHPHTLICDV</sequence>
<dbReference type="Pfam" id="PF08349">
    <property type="entry name" value="DUF1722"/>
    <property type="match status" value="1"/>
</dbReference>
<dbReference type="RefSeq" id="WP_157718704.1">
    <property type="nucleotide sequence ID" value="NZ_LT629748.1"/>
</dbReference>
<proteinExistence type="predicted"/>
<dbReference type="AlphaFoldDB" id="A0A1H1WGL0"/>
<reference evidence="3" key="1">
    <citation type="submission" date="2016-10" db="EMBL/GenBank/DDBJ databases">
        <authorList>
            <person name="Varghese N."/>
            <person name="Submissions S."/>
        </authorList>
    </citation>
    <scope>NUCLEOTIDE SEQUENCE [LARGE SCALE GENOMIC DNA]</scope>
    <source>
        <strain evidence="3">2SM5</strain>
    </source>
</reference>
<evidence type="ECO:0000313" key="2">
    <source>
        <dbReference type="EMBL" id="SDS96172.1"/>
    </source>
</evidence>
<dbReference type="EMBL" id="LT629748">
    <property type="protein sequence ID" value="SDS96172.1"/>
    <property type="molecule type" value="Genomic_DNA"/>
</dbReference>
<accession>A0A1H1WGL0</accession>
<protein>
    <submittedName>
        <fullName evidence="2">Uncharacterized conserved protein YbgA, DUF1722 family</fullName>
    </submittedName>
</protein>
<dbReference type="InterPro" id="IPR013560">
    <property type="entry name" value="DUF1722"/>
</dbReference>
<name>A0A1H1WGL0_9GAMM</name>